<dbReference type="Gene3D" id="3.20.20.190">
    <property type="entry name" value="Phosphatidylinositol (PI) phosphodiesterase"/>
    <property type="match status" value="1"/>
</dbReference>
<dbReference type="GO" id="GO:0006071">
    <property type="term" value="P:glycerol metabolic process"/>
    <property type="evidence" value="ECO:0007669"/>
    <property type="project" value="UniProtKB-KW"/>
</dbReference>
<organism evidence="13 14">
    <name type="scientific">Volvox africanus</name>
    <dbReference type="NCBI Taxonomy" id="51714"/>
    <lineage>
        <taxon>Eukaryota</taxon>
        <taxon>Viridiplantae</taxon>
        <taxon>Chlorophyta</taxon>
        <taxon>core chlorophytes</taxon>
        <taxon>Chlorophyceae</taxon>
        <taxon>CS clade</taxon>
        <taxon>Chlamydomonadales</taxon>
        <taxon>Volvocaceae</taxon>
        <taxon>Volvox</taxon>
    </lineage>
</organism>
<keyword evidence="9" id="KW-0472">Membrane</keyword>
<dbReference type="EC" id="3.1.4.46" evidence="3"/>
<gene>
    <name evidence="13" type="ORF">Vafri_13233</name>
</gene>
<comment type="catalytic activity">
    <reaction evidence="10">
        <text>a sn-glycero-3-phosphodiester + H2O = an alcohol + sn-glycerol 3-phosphate + H(+)</text>
        <dbReference type="Rhea" id="RHEA:12969"/>
        <dbReference type="ChEBI" id="CHEBI:15377"/>
        <dbReference type="ChEBI" id="CHEBI:15378"/>
        <dbReference type="ChEBI" id="CHEBI:30879"/>
        <dbReference type="ChEBI" id="CHEBI:57597"/>
        <dbReference type="ChEBI" id="CHEBI:83408"/>
        <dbReference type="EC" id="3.1.4.46"/>
    </reaction>
</comment>
<feature type="domain" description="GP-PDE" evidence="12">
    <location>
        <begin position="53"/>
        <end position="316"/>
    </location>
</feature>
<dbReference type="GO" id="GO:0046475">
    <property type="term" value="P:glycerophospholipid catabolic process"/>
    <property type="evidence" value="ECO:0007669"/>
    <property type="project" value="TreeGrafter"/>
</dbReference>
<evidence type="ECO:0000256" key="10">
    <source>
        <dbReference type="ARBA" id="ARBA00047512"/>
    </source>
</evidence>
<evidence type="ECO:0000256" key="8">
    <source>
        <dbReference type="ARBA" id="ARBA00023098"/>
    </source>
</evidence>
<dbReference type="GO" id="GO:0016020">
    <property type="term" value="C:membrane"/>
    <property type="evidence" value="ECO:0007669"/>
    <property type="project" value="UniProtKB-SubCell"/>
</dbReference>
<evidence type="ECO:0000256" key="3">
    <source>
        <dbReference type="ARBA" id="ARBA00012247"/>
    </source>
</evidence>
<keyword evidence="8" id="KW-0443">Lipid metabolism</keyword>
<accession>A0A8J4BBL5</accession>
<protein>
    <recommendedName>
        <fullName evidence="3">glycerophosphodiester phosphodiesterase</fullName>
        <ecNumber evidence="3">3.1.4.46</ecNumber>
    </recommendedName>
</protein>
<reference evidence="13" key="1">
    <citation type="journal article" date="2021" name="Proc. Natl. Acad. Sci. U.S.A.">
        <title>Three genomes in the algal genus Volvox reveal the fate of a haploid sex-determining region after a transition to homothallism.</title>
        <authorList>
            <person name="Yamamoto K."/>
            <person name="Hamaji T."/>
            <person name="Kawai-Toyooka H."/>
            <person name="Matsuzaki R."/>
            <person name="Takahashi F."/>
            <person name="Nishimura Y."/>
            <person name="Kawachi M."/>
            <person name="Noguchi H."/>
            <person name="Minakuchi Y."/>
            <person name="Umen J.G."/>
            <person name="Toyoda A."/>
            <person name="Nozaki H."/>
        </authorList>
    </citation>
    <scope>NUCLEOTIDE SEQUENCE</scope>
    <source>
        <strain evidence="13">NIES-3780</strain>
    </source>
</reference>
<evidence type="ECO:0000256" key="6">
    <source>
        <dbReference type="ARBA" id="ARBA00022801"/>
    </source>
</evidence>
<comment type="similarity">
    <text evidence="2">Belongs to the glycerophosphoryl diester phosphodiesterase family.</text>
</comment>
<dbReference type="InterPro" id="IPR052271">
    <property type="entry name" value="GDPD-Related"/>
</dbReference>
<evidence type="ECO:0000256" key="9">
    <source>
        <dbReference type="ARBA" id="ARBA00023136"/>
    </source>
</evidence>
<keyword evidence="4" id="KW-0812">Transmembrane</keyword>
<keyword evidence="14" id="KW-1185">Reference proteome</keyword>
<evidence type="ECO:0000256" key="11">
    <source>
        <dbReference type="SAM" id="MobiDB-lite"/>
    </source>
</evidence>
<dbReference type="InterPro" id="IPR030395">
    <property type="entry name" value="GP_PDE_dom"/>
</dbReference>
<dbReference type="PROSITE" id="PS51704">
    <property type="entry name" value="GP_PDE"/>
    <property type="match status" value="1"/>
</dbReference>
<dbReference type="InterPro" id="IPR017946">
    <property type="entry name" value="PLC-like_Pdiesterase_TIM-brl"/>
</dbReference>
<name>A0A8J4BBL5_9CHLO</name>
<evidence type="ECO:0000256" key="1">
    <source>
        <dbReference type="ARBA" id="ARBA00004370"/>
    </source>
</evidence>
<sequence>PSANCVLAVDEDMTSVLALLAYRYLAWASPTRCPYPSQNGVLPKQTACITFPIFVYSHRGGNLERNATEQLFLENTLPAFRNSAAIGVDVLELDVQLTRDGLAAVFHDRELGRLCGPAFRGKRISDYNYADLPRLNPLGSVPTIIDVQDPDFTRIPLLEEVFKAHPDKPVQIDLKAPSQQLVHVVSELVSRYHREKLVLWGSFLHNNNNGLYAANPNVPLFMSGPRAQLLLAAYCAGRFDDIHIYESAIIMPWRIPLSSWLHRRLLLPGFFRLLNGRGVSVILFGNINNEAAFRDCTTAGANALCTDHPSRLLRWLAAREGHVHAGRASHPGIPEHPTEERQGRGDGCASRGRCGSDEGNNGGGEDRG</sequence>
<comment type="subcellular location">
    <subcellularLocation>
        <location evidence="1">Membrane</location>
    </subcellularLocation>
</comment>
<dbReference type="Pfam" id="PF03009">
    <property type="entry name" value="GDPD"/>
    <property type="match status" value="1"/>
</dbReference>
<evidence type="ECO:0000313" key="14">
    <source>
        <dbReference type="Proteomes" id="UP000747399"/>
    </source>
</evidence>
<proteinExistence type="inferred from homology"/>
<feature type="non-terminal residue" evidence="13">
    <location>
        <position position="1"/>
    </location>
</feature>
<evidence type="ECO:0000313" key="13">
    <source>
        <dbReference type="EMBL" id="GIL58034.1"/>
    </source>
</evidence>
<dbReference type="GO" id="GO:0005737">
    <property type="term" value="C:cytoplasm"/>
    <property type="evidence" value="ECO:0007669"/>
    <property type="project" value="UniProtKB-ARBA"/>
</dbReference>
<evidence type="ECO:0000256" key="5">
    <source>
        <dbReference type="ARBA" id="ARBA00022798"/>
    </source>
</evidence>
<dbReference type="EMBL" id="BNCO01000029">
    <property type="protein sequence ID" value="GIL58034.1"/>
    <property type="molecule type" value="Genomic_DNA"/>
</dbReference>
<feature type="region of interest" description="Disordered" evidence="11">
    <location>
        <begin position="325"/>
        <end position="368"/>
    </location>
</feature>
<dbReference type="Proteomes" id="UP000747399">
    <property type="component" value="Unassembled WGS sequence"/>
</dbReference>
<keyword evidence="7" id="KW-1133">Transmembrane helix</keyword>
<dbReference type="SUPFAM" id="SSF51695">
    <property type="entry name" value="PLC-like phosphodiesterases"/>
    <property type="match status" value="1"/>
</dbReference>
<dbReference type="GO" id="GO:0008889">
    <property type="term" value="F:glycerophosphodiester phosphodiesterase activity"/>
    <property type="evidence" value="ECO:0007669"/>
    <property type="project" value="UniProtKB-EC"/>
</dbReference>
<dbReference type="PANTHER" id="PTHR42758:SF2">
    <property type="entry name" value="PHOSPHATIDYLGLYCEROL PHOSPHOLIPASE C"/>
    <property type="match status" value="1"/>
</dbReference>
<comment type="caution">
    <text evidence="13">The sequence shown here is derived from an EMBL/GenBank/DDBJ whole genome shotgun (WGS) entry which is preliminary data.</text>
</comment>
<evidence type="ECO:0000256" key="7">
    <source>
        <dbReference type="ARBA" id="ARBA00022989"/>
    </source>
</evidence>
<keyword evidence="6" id="KW-0378">Hydrolase</keyword>
<dbReference type="PANTHER" id="PTHR42758">
    <property type="entry name" value="PHOSPHATIDYLGLYCEROL PHOSPHOLIPASE C"/>
    <property type="match status" value="1"/>
</dbReference>
<evidence type="ECO:0000256" key="2">
    <source>
        <dbReference type="ARBA" id="ARBA00007277"/>
    </source>
</evidence>
<evidence type="ECO:0000259" key="12">
    <source>
        <dbReference type="PROSITE" id="PS51704"/>
    </source>
</evidence>
<dbReference type="AlphaFoldDB" id="A0A8J4BBL5"/>
<keyword evidence="5" id="KW-0319">Glycerol metabolism</keyword>
<evidence type="ECO:0000256" key="4">
    <source>
        <dbReference type="ARBA" id="ARBA00022692"/>
    </source>
</evidence>